<feature type="chain" id="PRO_5030790760" evidence="1">
    <location>
        <begin position="23"/>
        <end position="110"/>
    </location>
</feature>
<name>A0A7S7YUC6_9GAMM</name>
<dbReference type="AlphaFoldDB" id="A0A7S7YUC6"/>
<accession>A0A7S7YUC6</accession>
<keyword evidence="1" id="KW-0732">Signal</keyword>
<proteinExistence type="predicted"/>
<dbReference type="RefSeq" id="WP_125561792.1">
    <property type="nucleotide sequence ID" value="NZ_CP045429.1"/>
</dbReference>
<protein>
    <submittedName>
        <fullName evidence="2">Uncharacterized protein</fullName>
    </submittedName>
</protein>
<dbReference type="Proteomes" id="UP000305729">
    <property type="component" value="Chromosome 1"/>
</dbReference>
<feature type="signal peptide" evidence="1">
    <location>
        <begin position="1"/>
        <end position="22"/>
    </location>
</feature>
<organism evidence="2 3">
    <name type="scientific">Pseudoalteromonas rubra</name>
    <dbReference type="NCBI Taxonomy" id="43658"/>
    <lineage>
        <taxon>Bacteria</taxon>
        <taxon>Pseudomonadati</taxon>
        <taxon>Pseudomonadota</taxon>
        <taxon>Gammaproteobacteria</taxon>
        <taxon>Alteromonadales</taxon>
        <taxon>Pseudoalteromonadaceae</taxon>
        <taxon>Pseudoalteromonas</taxon>
    </lineage>
</organism>
<reference evidence="2 3" key="1">
    <citation type="submission" date="2019-10" db="EMBL/GenBank/DDBJ databases">
        <title>Pseudoalteromonas rubra S4059.</title>
        <authorList>
            <person name="Paulsen S."/>
            <person name="Wang X."/>
        </authorList>
    </citation>
    <scope>NUCLEOTIDE SEQUENCE [LARGE SCALE GENOMIC DNA]</scope>
    <source>
        <strain evidence="2 3">S4059</strain>
    </source>
</reference>
<gene>
    <name evidence="2" type="ORF">CWC22_012590</name>
</gene>
<dbReference type="EMBL" id="CP045429">
    <property type="protein sequence ID" value="QPB83787.1"/>
    <property type="molecule type" value="Genomic_DNA"/>
</dbReference>
<evidence type="ECO:0000313" key="2">
    <source>
        <dbReference type="EMBL" id="QPB83787.1"/>
    </source>
</evidence>
<evidence type="ECO:0000313" key="3">
    <source>
        <dbReference type="Proteomes" id="UP000305729"/>
    </source>
</evidence>
<evidence type="ECO:0000256" key="1">
    <source>
        <dbReference type="SAM" id="SignalP"/>
    </source>
</evidence>
<sequence>MKKMMKKVVMLAGLFVSSSLFAGSDDFKVQGLGISTASGTIFVDVTKYHSQSSCSDKNSFRFKTNHPLYQDIYATLLTAKATDSTVTIAFTDDASLCVYNSPQILSVYLK</sequence>